<accession>A0AA37H287</accession>
<keyword evidence="4" id="KW-1185">Reference proteome</keyword>
<reference evidence="3 4" key="1">
    <citation type="submission" date="2021-07" db="EMBL/GenBank/DDBJ databases">
        <title>Genome data of Colletotrichum spaethianum.</title>
        <authorList>
            <person name="Utami Y.D."/>
            <person name="Hiruma K."/>
        </authorList>
    </citation>
    <scope>NUCLEOTIDE SEQUENCE [LARGE SCALE GENOMIC DNA]</scope>
    <source>
        <strain evidence="3 4">MAFF 242679</strain>
    </source>
</reference>
<sequence length="63" mass="6613">MARDTFSTASSPLKSSSLLAAAAFILTSLPMALGHEHGVSHIQEGETVSQEPIVSDNDFLADL</sequence>
<protein>
    <submittedName>
        <fullName evidence="3">Uncharacterized protein</fullName>
    </submittedName>
</protein>
<gene>
    <name evidence="3" type="ORF">ColLi_13783</name>
</gene>
<feature type="region of interest" description="Disordered" evidence="1">
    <location>
        <begin position="42"/>
        <end position="63"/>
    </location>
</feature>
<dbReference type="AlphaFoldDB" id="A0AA37H287"/>
<feature type="chain" id="PRO_5041282864" evidence="2">
    <location>
        <begin position="35"/>
        <end position="63"/>
    </location>
</feature>
<dbReference type="Proteomes" id="UP001055172">
    <property type="component" value="Unassembled WGS sequence"/>
</dbReference>
<name>A0AA37H287_9PEZI</name>
<proteinExistence type="predicted"/>
<comment type="caution">
    <text evidence="3">The sequence shown here is derived from an EMBL/GenBank/DDBJ whole genome shotgun (WGS) entry which is preliminary data.</text>
</comment>
<dbReference type="EMBL" id="BPPX01000063">
    <property type="protein sequence ID" value="GJC90945.1"/>
    <property type="molecule type" value="Genomic_DNA"/>
</dbReference>
<evidence type="ECO:0000313" key="4">
    <source>
        <dbReference type="Proteomes" id="UP001055172"/>
    </source>
</evidence>
<organism evidence="3 4">
    <name type="scientific">Colletotrichum liriopes</name>
    <dbReference type="NCBI Taxonomy" id="708192"/>
    <lineage>
        <taxon>Eukaryota</taxon>
        <taxon>Fungi</taxon>
        <taxon>Dikarya</taxon>
        <taxon>Ascomycota</taxon>
        <taxon>Pezizomycotina</taxon>
        <taxon>Sordariomycetes</taxon>
        <taxon>Hypocreomycetidae</taxon>
        <taxon>Glomerellales</taxon>
        <taxon>Glomerellaceae</taxon>
        <taxon>Colletotrichum</taxon>
        <taxon>Colletotrichum spaethianum species complex</taxon>
    </lineage>
</organism>
<evidence type="ECO:0000256" key="2">
    <source>
        <dbReference type="SAM" id="SignalP"/>
    </source>
</evidence>
<evidence type="ECO:0000256" key="1">
    <source>
        <dbReference type="SAM" id="MobiDB-lite"/>
    </source>
</evidence>
<evidence type="ECO:0000313" key="3">
    <source>
        <dbReference type="EMBL" id="GJC90945.1"/>
    </source>
</evidence>
<feature type="signal peptide" evidence="2">
    <location>
        <begin position="1"/>
        <end position="34"/>
    </location>
</feature>
<keyword evidence="2" id="KW-0732">Signal</keyword>